<protein>
    <recommendedName>
        <fullName evidence="7">Major facilitator superfamily associated domain-containing protein</fullName>
    </recommendedName>
</protein>
<evidence type="ECO:0000256" key="2">
    <source>
        <dbReference type="ARBA" id="ARBA00005241"/>
    </source>
</evidence>
<feature type="transmembrane region" description="Helical" evidence="6">
    <location>
        <begin position="392"/>
        <end position="415"/>
    </location>
</feature>
<feature type="transmembrane region" description="Helical" evidence="6">
    <location>
        <begin position="567"/>
        <end position="585"/>
    </location>
</feature>
<dbReference type="InterPro" id="IPR036259">
    <property type="entry name" value="MFS_trans_sf"/>
</dbReference>
<dbReference type="EnsemblMetazoa" id="XM_779955">
    <property type="protein sequence ID" value="XP_785048"/>
    <property type="gene ID" value="LOC579861"/>
</dbReference>
<evidence type="ECO:0000259" key="7">
    <source>
        <dbReference type="Pfam" id="PF12832"/>
    </source>
</evidence>
<reference evidence="9" key="1">
    <citation type="submission" date="2015-02" db="EMBL/GenBank/DDBJ databases">
        <title>Genome sequencing for Strongylocentrotus purpuratus.</title>
        <authorList>
            <person name="Murali S."/>
            <person name="Liu Y."/>
            <person name="Vee V."/>
            <person name="English A."/>
            <person name="Wang M."/>
            <person name="Skinner E."/>
            <person name="Han Y."/>
            <person name="Muzny D.M."/>
            <person name="Worley K.C."/>
            <person name="Gibbs R.A."/>
        </authorList>
    </citation>
    <scope>NUCLEOTIDE SEQUENCE</scope>
</reference>
<dbReference type="InterPro" id="IPR024989">
    <property type="entry name" value="MFS_assoc_dom"/>
</dbReference>
<feature type="transmembrane region" description="Helical" evidence="6">
    <location>
        <begin position="591"/>
        <end position="612"/>
    </location>
</feature>
<feature type="transmembrane region" description="Helical" evidence="6">
    <location>
        <begin position="313"/>
        <end position="334"/>
    </location>
</feature>
<evidence type="ECO:0000256" key="4">
    <source>
        <dbReference type="ARBA" id="ARBA00022989"/>
    </source>
</evidence>
<feature type="transmembrane region" description="Helical" evidence="6">
    <location>
        <begin position="527"/>
        <end position="546"/>
    </location>
</feature>
<dbReference type="GeneID" id="579861"/>
<dbReference type="KEGG" id="spu:579861"/>
<feature type="transmembrane region" description="Helical" evidence="6">
    <location>
        <begin position="162"/>
        <end position="180"/>
    </location>
</feature>
<keyword evidence="5 6" id="KW-0472">Membrane</keyword>
<evidence type="ECO:0000313" key="8">
    <source>
        <dbReference type="EnsemblMetazoa" id="XP_785048"/>
    </source>
</evidence>
<comment type="subcellular location">
    <subcellularLocation>
        <location evidence="1">Membrane</location>
        <topology evidence="1">Multi-pass membrane protein</topology>
    </subcellularLocation>
</comment>
<feature type="transmembrane region" description="Helical" evidence="6">
    <location>
        <begin position="436"/>
        <end position="459"/>
    </location>
</feature>
<proteinExistence type="inferred from homology"/>
<evidence type="ECO:0000256" key="5">
    <source>
        <dbReference type="ARBA" id="ARBA00023136"/>
    </source>
</evidence>
<comment type="similarity">
    <text evidence="2">Belongs to the major facilitator superfamily. MFSD6 family.</text>
</comment>
<sequence length="638" mass="69885">MSAGTVIDGSSLGSHPPKTERVELVNEGEQRSRLLTVYTYTLEQLLQEQELKDVKREKNGARKVSDNCKKYSADDSNESGFGRYFTKCIHKCNETLAPFKLLYIFIRGGEACLTMYISFYALQVGVNPLQLAFIYALPRFISSMSTPLCGYIADKFRCRKEMLLLALCLWVFFSLSVNFIPSPQLTTCRLARNQFQDTIAKLNISAKSMMMPSSSASSSLKVHSGVATGLVRNYHESNAKCMISDNVTAATSNPSWLSILHIVNTPWTEKTEECYPGGRFWGANHVPGGADVDGPSSTYAGWIFERDSLASSFFSIFALITVAHVMLGPTLSLTDTSTLQTLGPNRSREYGWQAAFGKASFAIYIILITIIIDMASSTWWRCGIEIHVEDYRIAFVIFFGTTICAIALLFAYCINMKFDNPNESDVGNLGKVFSRLNNVVLLPTICYLAANEGAISVFLPFHLTNLGSPNILVKSARIVSGVSELFLAFHLGQLIKSRGHVVLLSCGAIGYLLCFLGYALITSPFGILPVQIIHGMSHALTWNVLVARLSWEVNPENLATLQGCLSGFYLCGLGIGAVVAGVGVSHVGAPITFFCFAFACLIVGILMAIGTMSSTERTTRTKTIRYNPLPESDESGEG</sequence>
<keyword evidence="3 6" id="KW-0812">Transmembrane</keyword>
<dbReference type="Proteomes" id="UP000007110">
    <property type="component" value="Unassembled WGS sequence"/>
</dbReference>
<evidence type="ECO:0000256" key="6">
    <source>
        <dbReference type="SAM" id="Phobius"/>
    </source>
</evidence>
<feature type="transmembrane region" description="Helical" evidence="6">
    <location>
        <begin position="355"/>
        <end position="372"/>
    </location>
</feature>
<feature type="transmembrane region" description="Helical" evidence="6">
    <location>
        <begin position="501"/>
        <end position="521"/>
    </location>
</feature>
<accession>A0A7M7RBP1</accession>
<dbReference type="SUPFAM" id="SSF103473">
    <property type="entry name" value="MFS general substrate transporter"/>
    <property type="match status" value="1"/>
</dbReference>
<dbReference type="InterPro" id="IPR051717">
    <property type="entry name" value="MFS_MFSD6"/>
</dbReference>
<organism evidence="8 9">
    <name type="scientific">Strongylocentrotus purpuratus</name>
    <name type="common">Purple sea urchin</name>
    <dbReference type="NCBI Taxonomy" id="7668"/>
    <lineage>
        <taxon>Eukaryota</taxon>
        <taxon>Metazoa</taxon>
        <taxon>Echinodermata</taxon>
        <taxon>Eleutherozoa</taxon>
        <taxon>Echinozoa</taxon>
        <taxon>Echinoidea</taxon>
        <taxon>Euechinoidea</taxon>
        <taxon>Echinacea</taxon>
        <taxon>Camarodonta</taxon>
        <taxon>Echinidea</taxon>
        <taxon>Strongylocentrotidae</taxon>
        <taxon>Strongylocentrotus</taxon>
    </lineage>
</organism>
<dbReference type="InParanoid" id="A0A7M7RBP1"/>
<dbReference type="PANTHER" id="PTHR16172:SF2">
    <property type="entry name" value="MAJOR FACILITATOR SUPERFAMILY DOMAIN-CONTAINING PROTEIN 6"/>
    <property type="match status" value="1"/>
</dbReference>
<evidence type="ECO:0000313" key="9">
    <source>
        <dbReference type="Proteomes" id="UP000007110"/>
    </source>
</evidence>
<dbReference type="Gene3D" id="1.20.1250.20">
    <property type="entry name" value="MFS general substrate transporter like domains"/>
    <property type="match status" value="2"/>
</dbReference>
<dbReference type="RefSeq" id="XP_785048.2">
    <property type="nucleotide sequence ID" value="XM_779955.5"/>
</dbReference>
<name>A0A7M7RBP1_STRPU</name>
<reference evidence="8" key="2">
    <citation type="submission" date="2021-01" db="UniProtKB">
        <authorList>
            <consortium name="EnsemblMetazoa"/>
        </authorList>
    </citation>
    <scope>IDENTIFICATION</scope>
</reference>
<keyword evidence="9" id="KW-1185">Reference proteome</keyword>
<dbReference type="Pfam" id="PF12832">
    <property type="entry name" value="MFS_1_like"/>
    <property type="match status" value="1"/>
</dbReference>
<evidence type="ECO:0000256" key="1">
    <source>
        <dbReference type="ARBA" id="ARBA00004141"/>
    </source>
</evidence>
<keyword evidence="4 6" id="KW-1133">Transmembrane helix</keyword>
<dbReference type="OMA" id="FAYCINM"/>
<dbReference type="PANTHER" id="PTHR16172">
    <property type="entry name" value="MAJOR FACILITATOR SUPERFAMILY DOMAIN-CONTAINING PROTEIN 6-LIKE"/>
    <property type="match status" value="1"/>
</dbReference>
<dbReference type="AlphaFoldDB" id="A0A7M7RBP1"/>
<evidence type="ECO:0000256" key="3">
    <source>
        <dbReference type="ARBA" id="ARBA00022692"/>
    </source>
</evidence>
<feature type="domain" description="Major facilitator superfamily associated" evidence="7">
    <location>
        <begin position="99"/>
        <end position="593"/>
    </location>
</feature>
<dbReference type="OrthoDB" id="5989317at2759"/>
<dbReference type="GO" id="GO:0005886">
    <property type="term" value="C:plasma membrane"/>
    <property type="evidence" value="ECO:0000318"/>
    <property type="project" value="GO_Central"/>
</dbReference>